<dbReference type="Proteomes" id="UP000193944">
    <property type="component" value="Unassembled WGS sequence"/>
</dbReference>
<evidence type="ECO:0000256" key="1">
    <source>
        <dbReference type="SAM" id="Coils"/>
    </source>
</evidence>
<evidence type="ECO:0000313" key="2">
    <source>
        <dbReference type="EMBL" id="ORX77086.1"/>
    </source>
</evidence>
<reference evidence="2 3" key="2">
    <citation type="submission" date="2016-08" db="EMBL/GenBank/DDBJ databases">
        <title>Pervasive Adenine N6-methylation of Active Genes in Fungi.</title>
        <authorList>
            <consortium name="DOE Joint Genome Institute"/>
            <person name="Mondo S.J."/>
            <person name="Dannebaum R.O."/>
            <person name="Kuo R.C."/>
            <person name="Labutti K."/>
            <person name="Haridas S."/>
            <person name="Kuo A."/>
            <person name="Salamov A."/>
            <person name="Ahrendt S.R."/>
            <person name="Lipzen A."/>
            <person name="Sullivan W."/>
            <person name="Andreopoulos W.B."/>
            <person name="Clum A."/>
            <person name="Lindquist E."/>
            <person name="Daum C."/>
            <person name="Ramamoorthy G.K."/>
            <person name="Gryganskyi A."/>
            <person name="Culley D."/>
            <person name="Magnuson J.K."/>
            <person name="James T.Y."/>
            <person name="O'Malley M.A."/>
            <person name="Stajich J.E."/>
            <person name="Spatafora J.W."/>
            <person name="Visel A."/>
            <person name="Grigoriev I.V."/>
        </authorList>
    </citation>
    <scope>NUCLEOTIDE SEQUENCE [LARGE SCALE GENOMIC DNA]</scope>
    <source>
        <strain evidence="2 3">S4</strain>
    </source>
</reference>
<dbReference type="AlphaFoldDB" id="A0A1Y1WV45"/>
<evidence type="ECO:0000313" key="3">
    <source>
        <dbReference type="Proteomes" id="UP000193944"/>
    </source>
</evidence>
<organism evidence="2 3">
    <name type="scientific">Anaeromyces robustus</name>
    <dbReference type="NCBI Taxonomy" id="1754192"/>
    <lineage>
        <taxon>Eukaryota</taxon>
        <taxon>Fungi</taxon>
        <taxon>Fungi incertae sedis</taxon>
        <taxon>Chytridiomycota</taxon>
        <taxon>Chytridiomycota incertae sedis</taxon>
        <taxon>Neocallimastigomycetes</taxon>
        <taxon>Neocallimastigales</taxon>
        <taxon>Neocallimastigaceae</taxon>
        <taxon>Anaeromyces</taxon>
    </lineage>
</organism>
<protein>
    <submittedName>
        <fullName evidence="2">Uncharacterized protein</fullName>
    </submittedName>
</protein>
<sequence length="436" mass="51233">MGLNNLINNNNINKGLEINKMKIEKNCNEVQSQITKKLNEVRMGDTNKEKKQESKQNICNSENNFINKIGISMTNPLNNIKINKNIIKKNDEKKHDSKNFFENSEEQNNLPSFNFDNSHLNNMVENIPRSNNNVIELKTFKKTENKYSDSNVQDNIFNVSSVNIEDNIFAYNTYNEKYINEDEYISDSSSDYLSTSPFKYENVTGVNIPNRNINSDYNKIASPQPESKFNIGSTIESFNEIANFIYENDENQNQNEDNKFISNNNNYIRKNDSFIKNYLDHTRFDNDKRKIYDSKSKNDFDSNYITFKSLSNKKINSNDVIDRGCLCSSVNLDDYLIKKNHKNEQKNEKINRKNINLFDYVNVFELDNLNNQVQSMPNLEEDHKEYILTEYHDNMAKDEEPSTIKNEEYCKKDLQDIQSIDLNQKNIYDNYINYLS</sequence>
<reference evidence="2 3" key="1">
    <citation type="submission" date="2016-08" db="EMBL/GenBank/DDBJ databases">
        <title>A Parts List for Fungal Cellulosomes Revealed by Comparative Genomics.</title>
        <authorList>
            <consortium name="DOE Joint Genome Institute"/>
            <person name="Haitjema C.H."/>
            <person name="Gilmore S.P."/>
            <person name="Henske J.K."/>
            <person name="Solomon K.V."/>
            <person name="De Groot R."/>
            <person name="Kuo A."/>
            <person name="Mondo S.J."/>
            <person name="Salamov A.A."/>
            <person name="Labutti K."/>
            <person name="Zhao Z."/>
            <person name="Chiniquy J."/>
            <person name="Barry K."/>
            <person name="Brewer H.M."/>
            <person name="Purvine S.O."/>
            <person name="Wright A.T."/>
            <person name="Boxma B."/>
            <person name="Van Alen T."/>
            <person name="Hackstein J.H."/>
            <person name="Baker S.E."/>
            <person name="Grigoriev I.V."/>
            <person name="O'Malley M.A."/>
        </authorList>
    </citation>
    <scope>NUCLEOTIDE SEQUENCE [LARGE SCALE GENOMIC DNA]</scope>
    <source>
        <strain evidence="2 3">S4</strain>
    </source>
</reference>
<feature type="coiled-coil region" evidence="1">
    <location>
        <begin position="13"/>
        <end position="40"/>
    </location>
</feature>
<gene>
    <name evidence="2" type="ORF">BCR32DRAFT_295841</name>
</gene>
<accession>A0A1Y1WV45</accession>
<name>A0A1Y1WV45_9FUNG</name>
<dbReference type="EMBL" id="MCFG01000265">
    <property type="protein sequence ID" value="ORX77086.1"/>
    <property type="molecule type" value="Genomic_DNA"/>
</dbReference>
<proteinExistence type="predicted"/>
<comment type="caution">
    <text evidence="2">The sequence shown here is derived from an EMBL/GenBank/DDBJ whole genome shotgun (WGS) entry which is preliminary data.</text>
</comment>
<dbReference type="OrthoDB" id="2148879at2759"/>
<keyword evidence="3" id="KW-1185">Reference proteome</keyword>
<keyword evidence="1" id="KW-0175">Coiled coil</keyword>